<accession>A0A858SWM4</accession>
<reference evidence="5 6" key="1">
    <citation type="submission" date="2020-02" db="EMBL/GenBank/DDBJ databases">
        <title>Genome sequence of Roseobacter ponti.</title>
        <authorList>
            <person name="Hollensteiner J."/>
            <person name="Schneider D."/>
            <person name="Poehlein A."/>
            <person name="Daniel R."/>
        </authorList>
    </citation>
    <scope>NUCLEOTIDE SEQUENCE [LARGE SCALE GENOMIC DNA]</scope>
    <source>
        <strain evidence="5 6">DSM 106830</strain>
    </source>
</reference>
<dbReference type="InterPro" id="IPR036388">
    <property type="entry name" value="WH-like_DNA-bd_sf"/>
</dbReference>
<name>A0A858SWM4_9RHOB</name>
<keyword evidence="1" id="KW-0805">Transcription regulation</keyword>
<dbReference type="Pfam" id="PF00392">
    <property type="entry name" value="GntR"/>
    <property type="match status" value="1"/>
</dbReference>
<dbReference type="GO" id="GO:0003677">
    <property type="term" value="F:DNA binding"/>
    <property type="evidence" value="ECO:0007669"/>
    <property type="project" value="UniProtKB-KW"/>
</dbReference>
<dbReference type="SMART" id="SM00895">
    <property type="entry name" value="FCD"/>
    <property type="match status" value="1"/>
</dbReference>
<evidence type="ECO:0000256" key="1">
    <source>
        <dbReference type="ARBA" id="ARBA00023015"/>
    </source>
</evidence>
<dbReference type="KEGG" id="rpon:G3256_03965"/>
<dbReference type="Gene3D" id="1.10.10.10">
    <property type="entry name" value="Winged helix-like DNA-binding domain superfamily/Winged helix DNA-binding domain"/>
    <property type="match status" value="1"/>
</dbReference>
<dbReference type="PANTHER" id="PTHR43537">
    <property type="entry name" value="TRANSCRIPTIONAL REGULATOR, GNTR FAMILY"/>
    <property type="match status" value="1"/>
</dbReference>
<organism evidence="5 6">
    <name type="scientific">Roseobacter ponti</name>
    <dbReference type="NCBI Taxonomy" id="1891787"/>
    <lineage>
        <taxon>Bacteria</taxon>
        <taxon>Pseudomonadati</taxon>
        <taxon>Pseudomonadota</taxon>
        <taxon>Alphaproteobacteria</taxon>
        <taxon>Rhodobacterales</taxon>
        <taxon>Roseobacteraceae</taxon>
        <taxon>Roseobacter</taxon>
    </lineage>
</organism>
<dbReference type="InterPro" id="IPR008920">
    <property type="entry name" value="TF_FadR/GntR_C"/>
</dbReference>
<dbReference type="InterPro" id="IPR036390">
    <property type="entry name" value="WH_DNA-bd_sf"/>
</dbReference>
<evidence type="ECO:0000259" key="4">
    <source>
        <dbReference type="PROSITE" id="PS50949"/>
    </source>
</evidence>
<dbReference type="SMART" id="SM00345">
    <property type="entry name" value="HTH_GNTR"/>
    <property type="match status" value="1"/>
</dbReference>
<gene>
    <name evidence="5" type="ORF">G3256_03965</name>
</gene>
<dbReference type="Gene3D" id="1.20.120.530">
    <property type="entry name" value="GntR ligand-binding domain-like"/>
    <property type="match status" value="1"/>
</dbReference>
<dbReference type="Proteomes" id="UP000503308">
    <property type="component" value="Chromosome"/>
</dbReference>
<feature type="domain" description="HTH gntR-type" evidence="4">
    <location>
        <begin position="11"/>
        <end position="78"/>
    </location>
</feature>
<dbReference type="SUPFAM" id="SSF48008">
    <property type="entry name" value="GntR ligand-binding domain-like"/>
    <property type="match status" value="1"/>
</dbReference>
<keyword evidence="6" id="KW-1185">Reference proteome</keyword>
<sequence length="227" mass="25324">MSGPSGDFREKSNSYRAVGELRRLIFSGELAPGSDHLETELADRLGMSRTPVREAALMLEGQGLVEVRPRRGIRILPVSVSDMREIYDILTELEALAARDAAARGYGAEDLRGLEKSIRDMARALEAEDREAWAAADDEFHCELVRLGGNRRIGAIQAMMADQVRRARAMTLYIRPVPVKSRDDHEAVLAAIRAGDAETAGRIHHAHRTHARDMLIGLLRRHHLHQL</sequence>
<dbReference type="CDD" id="cd07377">
    <property type="entry name" value="WHTH_GntR"/>
    <property type="match status" value="1"/>
</dbReference>
<dbReference type="PANTHER" id="PTHR43537:SF5">
    <property type="entry name" value="UXU OPERON TRANSCRIPTIONAL REGULATOR"/>
    <property type="match status" value="1"/>
</dbReference>
<proteinExistence type="predicted"/>
<keyword evidence="2" id="KW-0238">DNA-binding</keyword>
<evidence type="ECO:0000256" key="2">
    <source>
        <dbReference type="ARBA" id="ARBA00023125"/>
    </source>
</evidence>
<evidence type="ECO:0000256" key="3">
    <source>
        <dbReference type="ARBA" id="ARBA00023163"/>
    </source>
</evidence>
<protein>
    <submittedName>
        <fullName evidence="5">GntR family transcriptional regulator</fullName>
    </submittedName>
</protein>
<evidence type="ECO:0000313" key="6">
    <source>
        <dbReference type="Proteomes" id="UP000503308"/>
    </source>
</evidence>
<dbReference type="Pfam" id="PF07729">
    <property type="entry name" value="FCD"/>
    <property type="match status" value="1"/>
</dbReference>
<dbReference type="AlphaFoldDB" id="A0A858SWM4"/>
<dbReference type="GO" id="GO:0003700">
    <property type="term" value="F:DNA-binding transcription factor activity"/>
    <property type="evidence" value="ECO:0007669"/>
    <property type="project" value="InterPro"/>
</dbReference>
<keyword evidence="3" id="KW-0804">Transcription</keyword>
<dbReference type="EMBL" id="CP048788">
    <property type="protein sequence ID" value="QJF53095.1"/>
    <property type="molecule type" value="Genomic_DNA"/>
</dbReference>
<dbReference type="InterPro" id="IPR011711">
    <property type="entry name" value="GntR_C"/>
</dbReference>
<dbReference type="SUPFAM" id="SSF46785">
    <property type="entry name" value="Winged helix' DNA-binding domain"/>
    <property type="match status" value="1"/>
</dbReference>
<dbReference type="PROSITE" id="PS50949">
    <property type="entry name" value="HTH_GNTR"/>
    <property type="match status" value="1"/>
</dbReference>
<dbReference type="InterPro" id="IPR000524">
    <property type="entry name" value="Tscrpt_reg_HTH_GntR"/>
</dbReference>
<evidence type="ECO:0000313" key="5">
    <source>
        <dbReference type="EMBL" id="QJF53095.1"/>
    </source>
</evidence>